<feature type="domain" description="RNA-editing substrate-binding complex 6 protein" evidence="1">
    <location>
        <begin position="259"/>
        <end position="464"/>
    </location>
</feature>
<dbReference type="GO" id="GO:0005759">
    <property type="term" value="C:mitochondrial matrix"/>
    <property type="evidence" value="ECO:0007669"/>
    <property type="project" value="TreeGrafter"/>
</dbReference>
<dbReference type="GO" id="GO:0035770">
    <property type="term" value="C:ribonucleoprotein granule"/>
    <property type="evidence" value="ECO:0007669"/>
    <property type="project" value="TreeGrafter"/>
</dbReference>
<dbReference type="InterPro" id="IPR050870">
    <property type="entry name" value="FAST_kinase"/>
</dbReference>
<reference evidence="2 3" key="3">
    <citation type="journal article" date="2016" name="Sci. Rep.">
        <title>Genome-wide diversity and gene expression profiling of Babesia microti isolates identify polymorphic genes that mediate host-pathogen interactions.</title>
        <authorList>
            <person name="Silva J.C."/>
            <person name="Cornillot E."/>
            <person name="McCracken C."/>
            <person name="Usmani-Brown S."/>
            <person name="Dwivedi A."/>
            <person name="Ifeonu O.O."/>
            <person name="Crabtree J."/>
            <person name="Gotia H.T."/>
            <person name="Virji A.Z."/>
            <person name="Reynes C."/>
            <person name="Colinge J."/>
            <person name="Kumar V."/>
            <person name="Lawres L."/>
            <person name="Pazzi J.E."/>
            <person name="Pablo J.V."/>
            <person name="Hung C."/>
            <person name="Brancato J."/>
            <person name="Kumari P."/>
            <person name="Orvis J."/>
            <person name="Tretina K."/>
            <person name="Chibucos M."/>
            <person name="Ott S."/>
            <person name="Sadzewicz L."/>
            <person name="Sengamalay N."/>
            <person name="Shetty A.C."/>
            <person name="Su Q."/>
            <person name="Tallon L."/>
            <person name="Fraser C.M."/>
            <person name="Frutos R."/>
            <person name="Molina D.M."/>
            <person name="Krause P.J."/>
            <person name="Ben Mamoun C."/>
        </authorList>
    </citation>
    <scope>NUCLEOTIDE SEQUENCE [LARGE SCALE GENOMIC DNA]</scope>
    <source>
        <strain evidence="2 3">RI</strain>
    </source>
</reference>
<dbReference type="PANTHER" id="PTHR21228">
    <property type="entry name" value="FAST LEU-RICH DOMAIN-CONTAINING"/>
    <property type="match status" value="1"/>
</dbReference>
<dbReference type="PANTHER" id="PTHR21228:SF40">
    <property type="entry name" value="LD45607P"/>
    <property type="match status" value="1"/>
</dbReference>
<dbReference type="VEuPathDB" id="PiroplasmaDB:BMR1_03g03080"/>
<name>A0A1R4ABZ2_BABMR</name>
<dbReference type="Proteomes" id="UP000002899">
    <property type="component" value="Chromosome III"/>
</dbReference>
<dbReference type="AlphaFoldDB" id="A0A1R4ABZ2"/>
<protein>
    <recommendedName>
        <fullName evidence="1">RNA-editing substrate-binding complex 6 protein domain-containing protein</fullName>
    </recommendedName>
</protein>
<keyword evidence="3" id="KW-1185">Reference proteome</keyword>
<dbReference type="GO" id="GO:0003723">
    <property type="term" value="F:RNA binding"/>
    <property type="evidence" value="ECO:0007669"/>
    <property type="project" value="TreeGrafter"/>
</dbReference>
<dbReference type="RefSeq" id="XP_021338685.1">
    <property type="nucleotide sequence ID" value="XM_021482133.1"/>
</dbReference>
<evidence type="ECO:0000313" key="3">
    <source>
        <dbReference type="Proteomes" id="UP000002899"/>
    </source>
</evidence>
<accession>A0A1R4ABZ2</accession>
<reference evidence="2 3" key="1">
    <citation type="journal article" date="2012" name="Nucleic Acids Res.">
        <title>Sequencing of the smallest Apicomplexan genome from the human pathogen Babesia microti.</title>
        <authorList>
            <person name="Cornillot E."/>
            <person name="Hadj-Kaddour K."/>
            <person name="Dassouli A."/>
            <person name="Noel B."/>
            <person name="Ranwez V."/>
            <person name="Vacherie B."/>
            <person name="Augagneur Y."/>
            <person name="Bres V."/>
            <person name="Duclos A."/>
            <person name="Randazzo S."/>
            <person name="Carcy B."/>
            <person name="Debierre-Grockiego F."/>
            <person name="Delbecq S."/>
            <person name="Moubri-Menage K."/>
            <person name="Shams-Eldin H."/>
            <person name="Usmani-Brown S."/>
            <person name="Bringaud F."/>
            <person name="Wincker P."/>
            <person name="Vivares C.P."/>
            <person name="Schwarz R.T."/>
            <person name="Schetters T.P."/>
            <person name="Krause P.J."/>
            <person name="Gorenflot A."/>
            <person name="Berry V."/>
            <person name="Barbe V."/>
            <person name="Ben Mamoun C."/>
        </authorList>
    </citation>
    <scope>NUCLEOTIDE SEQUENCE [LARGE SCALE GENOMIC DNA]</scope>
    <source>
        <strain evidence="2 3">RI</strain>
    </source>
</reference>
<sequence length="610" mass="69163">MLGKRLGEQISPKNIANLCKTGLQHPINASAVSTSAVTDVDKATSRLLKVVSAFDKSTKSSIKVYHLQELGKLVDKHKQTVLDDRLQKLISQINLDLHILSPAQLVAVALGYRNIGFCRKSYWSKLCYEVYRHAKSYTSGITGITRGQVSMILGCYATLFTEPLKQTNDLLKWITYDVGSLNEYDYASVTYYMYRTKMSNNSNDEFNIKCLKAVTMGYIEKLHLFSPQSLVCVLNNYSKMHLLPWYIIFRTNNLLKSNISKLSFKAIAIHLRSLMNVKLRDLGLLHRVAKRLSKDRRLAWAGPLELSTMVYTMGRLGYRNRALLKAFIETIGRSILVMNDGDLMRTIHGFSNLGVATPSLWDNIAQILQKKIETQSPQHLAIIASSFGKVGVLVPELFDLLKHKFTELSTGFTSRQIIALLDSCVILGYYDANFIYHLLNSYLELHDDTPDFINLQLTRIAYSILLESPETLKTASNAVQTFIINHSQHNGDHNASDYNSQKMVDFQNELNKFIIENQAITIFNDDLKINSSIGIYTVHIMRNKNIVDFLSKGQLCPVTEVLLGPAILKARHMKLLGYKYRTINRSIWNSLVHKDKIDMISDVFGKNSSI</sequence>
<organism evidence="2 3">
    <name type="scientific">Babesia microti (strain RI)</name>
    <dbReference type="NCBI Taxonomy" id="1133968"/>
    <lineage>
        <taxon>Eukaryota</taxon>
        <taxon>Sar</taxon>
        <taxon>Alveolata</taxon>
        <taxon>Apicomplexa</taxon>
        <taxon>Aconoidasida</taxon>
        <taxon>Piroplasmida</taxon>
        <taxon>Babesiidae</taxon>
        <taxon>Babesia</taxon>
    </lineage>
</organism>
<proteinExistence type="predicted"/>
<dbReference type="EMBL" id="LN871598">
    <property type="protein sequence ID" value="SJK86539.1"/>
    <property type="molecule type" value="Genomic_DNA"/>
</dbReference>
<reference evidence="2 3" key="2">
    <citation type="journal article" date="2013" name="PLoS ONE">
        <title>Whole genome mapping and re-organization of the nuclear and mitochondrial genomes of Babesia microti isolates.</title>
        <authorList>
            <person name="Cornillot E."/>
            <person name="Dassouli A."/>
            <person name="Garg A."/>
            <person name="Pachikara N."/>
            <person name="Randazzo S."/>
            <person name="Depoix D."/>
            <person name="Carcy B."/>
            <person name="Delbecq S."/>
            <person name="Frutos R."/>
            <person name="Silva J.C."/>
            <person name="Sutton R."/>
            <person name="Krause P.J."/>
            <person name="Mamoun C.B."/>
        </authorList>
    </citation>
    <scope>NUCLEOTIDE SEQUENCE [LARGE SCALE GENOMIC DNA]</scope>
    <source>
        <strain evidence="2 3">RI</strain>
    </source>
</reference>
<dbReference type="GeneID" id="24425258"/>
<evidence type="ECO:0000313" key="2">
    <source>
        <dbReference type="EMBL" id="SJK86539.1"/>
    </source>
</evidence>
<dbReference type="KEGG" id="bmic:BMR1_03g03080"/>
<dbReference type="GO" id="GO:0044528">
    <property type="term" value="P:regulation of mitochondrial mRNA stability"/>
    <property type="evidence" value="ECO:0007669"/>
    <property type="project" value="TreeGrafter"/>
</dbReference>
<dbReference type="OrthoDB" id="9985850at2759"/>
<dbReference type="Pfam" id="PF26188">
    <property type="entry name" value="RESC6"/>
    <property type="match status" value="1"/>
</dbReference>
<dbReference type="GO" id="GO:0000963">
    <property type="term" value="P:mitochondrial RNA processing"/>
    <property type="evidence" value="ECO:0007669"/>
    <property type="project" value="TreeGrafter"/>
</dbReference>
<dbReference type="InterPro" id="IPR058917">
    <property type="entry name" value="RESC6_dom"/>
</dbReference>
<evidence type="ECO:0000259" key="1">
    <source>
        <dbReference type="Pfam" id="PF26188"/>
    </source>
</evidence>